<dbReference type="PANTHER" id="PTHR10127:SF780">
    <property type="entry name" value="METALLOENDOPEPTIDASE"/>
    <property type="match status" value="1"/>
</dbReference>
<dbReference type="InterPro" id="IPR001506">
    <property type="entry name" value="Peptidase_M12A"/>
</dbReference>
<keyword evidence="10" id="KW-1015">Disulfide bond</keyword>
<evidence type="ECO:0000313" key="15">
    <source>
        <dbReference type="Proteomes" id="UP000887565"/>
    </source>
</evidence>
<sequence>MIKVFLLLMWMNCMYANFEEDKRKFTIFRRDGGYEKVIQILTNLYDSKESEKKEKEIIAKDQLILQDEPLELINSTEMSVNRNFQDQLFEGDIVLTLNQALSLPQLSDLDSQFNRFKRKIINNLTAMWPNGIINYDYDTYIGEHKKIFIEAAINHWSVNTCLKFRKLPVGDYLLFVEGSGCYSNVGRIGGKQEISVGKGCDGLGVIAHEIGHTLGIWHEQSRPDRDKYIKINFDNVIPSARNNFFKLPPKYLNAYGIIYDLGSVMHYGAKAFTRNGDLATIETLDPNYFYTIGQRNMLSFTDIKQINAAYCSSRML</sequence>
<dbReference type="PRINTS" id="PR00480">
    <property type="entry name" value="ASTACIN"/>
</dbReference>
<evidence type="ECO:0000256" key="7">
    <source>
        <dbReference type="ARBA" id="ARBA00022801"/>
    </source>
</evidence>
<evidence type="ECO:0000256" key="13">
    <source>
        <dbReference type="RuleBase" id="RU361183"/>
    </source>
</evidence>
<dbReference type="InterPro" id="IPR034035">
    <property type="entry name" value="Astacin-like_dom"/>
</dbReference>
<dbReference type="PANTHER" id="PTHR10127">
    <property type="entry name" value="DISCOIDIN, CUB, EGF, LAMININ , AND ZINC METALLOPROTEASE DOMAIN CONTAINING"/>
    <property type="match status" value="1"/>
</dbReference>
<comment type="cofactor">
    <cofactor evidence="12 13">
        <name>Zn(2+)</name>
        <dbReference type="ChEBI" id="CHEBI:29105"/>
    </cofactor>
    <text evidence="12 13">Binds 1 zinc ion per subunit.</text>
</comment>
<dbReference type="CDD" id="cd04280">
    <property type="entry name" value="ZnMc_astacin_like"/>
    <property type="match status" value="1"/>
</dbReference>
<reference evidence="16" key="1">
    <citation type="submission" date="2022-11" db="UniProtKB">
        <authorList>
            <consortium name="WormBaseParasite"/>
        </authorList>
    </citation>
    <scope>IDENTIFICATION</scope>
</reference>
<proteinExistence type="predicted"/>
<dbReference type="Gene3D" id="3.40.390.10">
    <property type="entry name" value="Collagenase (Catalytic Domain)"/>
    <property type="match status" value="1"/>
</dbReference>
<dbReference type="WBParaSite" id="nRc.2.0.1.t05387-RA">
    <property type="protein sequence ID" value="nRc.2.0.1.t05387-RA"/>
    <property type="gene ID" value="nRc.2.0.1.g05387"/>
</dbReference>
<keyword evidence="15" id="KW-1185">Reference proteome</keyword>
<keyword evidence="3" id="KW-0245">EGF-like domain</keyword>
<keyword evidence="8 12" id="KW-0862">Zinc</keyword>
<dbReference type="GO" id="GO:0005576">
    <property type="term" value="C:extracellular region"/>
    <property type="evidence" value="ECO:0007669"/>
    <property type="project" value="UniProtKB-SubCell"/>
</dbReference>
<comment type="subcellular location">
    <subcellularLocation>
        <location evidence="1">Secreted</location>
    </subcellularLocation>
</comment>
<name>A0A915HVE8_ROMCU</name>
<dbReference type="GO" id="GO:0008270">
    <property type="term" value="F:zinc ion binding"/>
    <property type="evidence" value="ECO:0007669"/>
    <property type="project" value="UniProtKB-UniRule"/>
</dbReference>
<dbReference type="GO" id="GO:0006508">
    <property type="term" value="P:proteolysis"/>
    <property type="evidence" value="ECO:0007669"/>
    <property type="project" value="UniProtKB-KW"/>
</dbReference>
<dbReference type="GO" id="GO:0018996">
    <property type="term" value="P:molting cycle, collagen and cuticulin-based cuticle"/>
    <property type="evidence" value="ECO:0007669"/>
    <property type="project" value="InterPro"/>
</dbReference>
<evidence type="ECO:0000256" key="5">
    <source>
        <dbReference type="ARBA" id="ARBA00022723"/>
    </source>
</evidence>
<evidence type="ECO:0000256" key="12">
    <source>
        <dbReference type="PROSITE-ProRule" id="PRU01211"/>
    </source>
</evidence>
<evidence type="ECO:0000256" key="6">
    <source>
        <dbReference type="ARBA" id="ARBA00022729"/>
    </source>
</evidence>
<dbReference type="EC" id="3.4.24.-" evidence="13"/>
<evidence type="ECO:0000313" key="16">
    <source>
        <dbReference type="WBParaSite" id="nRc.2.0.1.t05387-RA"/>
    </source>
</evidence>
<feature type="active site" evidence="12">
    <location>
        <position position="209"/>
    </location>
</feature>
<evidence type="ECO:0000256" key="3">
    <source>
        <dbReference type="ARBA" id="ARBA00022536"/>
    </source>
</evidence>
<dbReference type="SMART" id="SM00235">
    <property type="entry name" value="ZnMc"/>
    <property type="match status" value="1"/>
</dbReference>
<keyword evidence="9 12" id="KW-0482">Metalloprotease</keyword>
<keyword evidence="7 12" id="KW-0378">Hydrolase</keyword>
<keyword evidence="5 12" id="KW-0479">Metal-binding</keyword>
<dbReference type="Proteomes" id="UP000887565">
    <property type="component" value="Unplaced"/>
</dbReference>
<accession>A0A915HVE8</accession>
<dbReference type="InterPro" id="IPR006026">
    <property type="entry name" value="Peptidase_Metallo"/>
</dbReference>
<feature type="signal peptide" evidence="13">
    <location>
        <begin position="1"/>
        <end position="16"/>
    </location>
</feature>
<feature type="domain" description="Peptidase M12A" evidence="14">
    <location>
        <begin position="118"/>
        <end position="312"/>
    </location>
</feature>
<feature type="binding site" evidence="12">
    <location>
        <position position="208"/>
    </location>
    <ligand>
        <name>Zn(2+)</name>
        <dbReference type="ChEBI" id="CHEBI:29105"/>
        <note>catalytic</note>
    </ligand>
</feature>
<keyword evidence="11" id="KW-0325">Glycoprotein</keyword>
<evidence type="ECO:0000256" key="9">
    <source>
        <dbReference type="ARBA" id="ARBA00023049"/>
    </source>
</evidence>
<dbReference type="OMA" id="WQNLIRT"/>
<protein>
    <recommendedName>
        <fullName evidence="13">Metalloendopeptidase</fullName>
        <ecNumber evidence="13">3.4.24.-</ecNumber>
    </recommendedName>
</protein>
<dbReference type="Pfam" id="PF01400">
    <property type="entry name" value="Astacin"/>
    <property type="match status" value="1"/>
</dbReference>
<feature type="binding site" evidence="12">
    <location>
        <position position="212"/>
    </location>
    <ligand>
        <name>Zn(2+)</name>
        <dbReference type="ChEBI" id="CHEBI:29105"/>
        <note>catalytic</note>
    </ligand>
</feature>
<dbReference type="PROSITE" id="PS51864">
    <property type="entry name" value="ASTACIN"/>
    <property type="match status" value="1"/>
</dbReference>
<evidence type="ECO:0000256" key="10">
    <source>
        <dbReference type="ARBA" id="ARBA00023157"/>
    </source>
</evidence>
<feature type="binding site" evidence="12">
    <location>
        <position position="218"/>
    </location>
    <ligand>
        <name>Zn(2+)</name>
        <dbReference type="ChEBI" id="CHEBI:29105"/>
        <note>catalytic</note>
    </ligand>
</feature>
<evidence type="ECO:0000256" key="11">
    <source>
        <dbReference type="ARBA" id="ARBA00023180"/>
    </source>
</evidence>
<evidence type="ECO:0000259" key="14">
    <source>
        <dbReference type="PROSITE" id="PS51864"/>
    </source>
</evidence>
<evidence type="ECO:0000256" key="4">
    <source>
        <dbReference type="ARBA" id="ARBA00022670"/>
    </source>
</evidence>
<comment type="caution">
    <text evidence="12">Lacks conserved residue(s) required for the propagation of feature annotation.</text>
</comment>
<dbReference type="SUPFAM" id="SSF55486">
    <property type="entry name" value="Metalloproteases ('zincins'), catalytic domain"/>
    <property type="match status" value="1"/>
</dbReference>
<evidence type="ECO:0000256" key="1">
    <source>
        <dbReference type="ARBA" id="ARBA00004613"/>
    </source>
</evidence>
<dbReference type="FunFam" id="3.40.390.10:FF:000028">
    <property type="entry name" value="Zinc metalloproteinase"/>
    <property type="match status" value="1"/>
</dbReference>
<organism evidence="15 16">
    <name type="scientific">Romanomermis culicivorax</name>
    <name type="common">Nematode worm</name>
    <dbReference type="NCBI Taxonomy" id="13658"/>
    <lineage>
        <taxon>Eukaryota</taxon>
        <taxon>Metazoa</taxon>
        <taxon>Ecdysozoa</taxon>
        <taxon>Nematoda</taxon>
        <taxon>Enoplea</taxon>
        <taxon>Dorylaimia</taxon>
        <taxon>Mermithida</taxon>
        <taxon>Mermithoidea</taxon>
        <taxon>Mermithidae</taxon>
        <taxon>Romanomermis</taxon>
    </lineage>
</organism>
<dbReference type="GO" id="GO:0004222">
    <property type="term" value="F:metalloendopeptidase activity"/>
    <property type="evidence" value="ECO:0007669"/>
    <property type="project" value="UniProtKB-UniRule"/>
</dbReference>
<dbReference type="PIRSF" id="PIRSF036365">
    <property type="entry name" value="Astacin_nematoda"/>
    <property type="match status" value="1"/>
</dbReference>
<dbReference type="InterPro" id="IPR024079">
    <property type="entry name" value="MetalloPept_cat_dom_sf"/>
</dbReference>
<evidence type="ECO:0000256" key="2">
    <source>
        <dbReference type="ARBA" id="ARBA00022525"/>
    </source>
</evidence>
<evidence type="ECO:0000256" key="8">
    <source>
        <dbReference type="ARBA" id="ARBA00022833"/>
    </source>
</evidence>
<dbReference type="AlphaFoldDB" id="A0A915HVE8"/>
<keyword evidence="6 13" id="KW-0732">Signal</keyword>
<feature type="chain" id="PRO_5038162376" description="Metalloendopeptidase" evidence="13">
    <location>
        <begin position="17"/>
        <end position="316"/>
    </location>
</feature>
<keyword evidence="4 12" id="KW-0645">Protease</keyword>
<keyword evidence="2" id="KW-0964">Secreted</keyword>
<dbReference type="InterPro" id="IPR017050">
    <property type="entry name" value="Metallopeptidase_nem"/>
</dbReference>